<accession>A0A1N7IQ40</accession>
<evidence type="ECO:0000313" key="1">
    <source>
        <dbReference type="EMBL" id="SIS39200.1"/>
    </source>
</evidence>
<gene>
    <name evidence="1" type="ORF">SAMN05444817_101265</name>
</gene>
<dbReference type="STRING" id="1161099.SAMN05444817_101265"/>
<keyword evidence="2" id="KW-1185">Reference proteome</keyword>
<dbReference type="AlphaFoldDB" id="A0A1N7IQ40"/>
<name>A0A1N7IQ40_9CORY</name>
<dbReference type="SUPFAM" id="SSF46689">
    <property type="entry name" value="Homeodomain-like"/>
    <property type="match status" value="1"/>
</dbReference>
<dbReference type="InterPro" id="IPR036271">
    <property type="entry name" value="Tet_transcr_reg_TetR-rel_C_sf"/>
</dbReference>
<dbReference type="Proteomes" id="UP000186292">
    <property type="component" value="Unassembled WGS sequence"/>
</dbReference>
<sequence>MAARAGVGIATLYRNFPTRSDLDVACGLRLPRILGERIEQTRRLIDADPTTHWDHFVWGLLDYGVGPLVNAITAEHWHDNPELSAKREETIEAFQSLLDKAAPAGLVPQELSPLDFAAEVFVVTRPLDGKLVQHAPDVQRRLLGRLLTAWRRQSERELAGLPGAVCSSEA</sequence>
<dbReference type="EMBL" id="FTOF01000001">
    <property type="protein sequence ID" value="SIS39200.1"/>
    <property type="molecule type" value="Genomic_DNA"/>
</dbReference>
<dbReference type="InterPro" id="IPR009057">
    <property type="entry name" value="Homeodomain-like_sf"/>
</dbReference>
<evidence type="ECO:0000313" key="2">
    <source>
        <dbReference type="Proteomes" id="UP000186292"/>
    </source>
</evidence>
<dbReference type="RefSeq" id="WP_200803251.1">
    <property type="nucleotide sequence ID" value="NZ_CP046976.1"/>
</dbReference>
<evidence type="ECO:0008006" key="3">
    <source>
        <dbReference type="Google" id="ProtNLM"/>
    </source>
</evidence>
<dbReference type="SUPFAM" id="SSF48498">
    <property type="entry name" value="Tetracyclin repressor-like, C-terminal domain"/>
    <property type="match status" value="1"/>
</dbReference>
<protein>
    <recommendedName>
        <fullName evidence="3">Transcriptional regulator, TetR family</fullName>
    </recommendedName>
</protein>
<reference evidence="2" key="1">
    <citation type="submission" date="2017-01" db="EMBL/GenBank/DDBJ databases">
        <authorList>
            <person name="Varghese N."/>
            <person name="Submissions S."/>
        </authorList>
    </citation>
    <scope>NUCLEOTIDE SEQUENCE [LARGE SCALE GENOMIC DNA]</scope>
    <source>
        <strain evidence="2">DSM 44531</strain>
    </source>
</reference>
<dbReference type="Gene3D" id="1.10.357.10">
    <property type="entry name" value="Tetracycline Repressor, domain 2"/>
    <property type="match status" value="1"/>
</dbReference>
<organism evidence="1 2">
    <name type="scientific">Corynebacterium appendicis CIP 107643</name>
    <dbReference type="NCBI Taxonomy" id="1161099"/>
    <lineage>
        <taxon>Bacteria</taxon>
        <taxon>Bacillati</taxon>
        <taxon>Actinomycetota</taxon>
        <taxon>Actinomycetes</taxon>
        <taxon>Mycobacteriales</taxon>
        <taxon>Corynebacteriaceae</taxon>
        <taxon>Corynebacterium</taxon>
    </lineage>
</organism>
<proteinExistence type="predicted"/>